<evidence type="ECO:0000313" key="1">
    <source>
        <dbReference type="EMBL" id="TNN88304.1"/>
    </source>
</evidence>
<reference evidence="1 2" key="1">
    <citation type="submission" date="2019-03" db="EMBL/GenBank/DDBJ databases">
        <title>First draft genome of Liparis tanakae, snailfish: a comprehensive survey of snailfish specific genes.</title>
        <authorList>
            <person name="Kim W."/>
            <person name="Song I."/>
            <person name="Jeong J.-H."/>
            <person name="Kim D."/>
            <person name="Kim S."/>
            <person name="Ryu S."/>
            <person name="Song J.Y."/>
            <person name="Lee S.K."/>
        </authorList>
    </citation>
    <scope>NUCLEOTIDE SEQUENCE [LARGE SCALE GENOMIC DNA]</scope>
    <source>
        <tissue evidence="1">Muscle</tissue>
    </source>
</reference>
<organism evidence="1 2">
    <name type="scientific">Liparis tanakae</name>
    <name type="common">Tanaka's snailfish</name>
    <dbReference type="NCBI Taxonomy" id="230148"/>
    <lineage>
        <taxon>Eukaryota</taxon>
        <taxon>Metazoa</taxon>
        <taxon>Chordata</taxon>
        <taxon>Craniata</taxon>
        <taxon>Vertebrata</taxon>
        <taxon>Euteleostomi</taxon>
        <taxon>Actinopterygii</taxon>
        <taxon>Neopterygii</taxon>
        <taxon>Teleostei</taxon>
        <taxon>Neoteleostei</taxon>
        <taxon>Acanthomorphata</taxon>
        <taxon>Eupercaria</taxon>
        <taxon>Perciformes</taxon>
        <taxon>Cottioidei</taxon>
        <taxon>Cottales</taxon>
        <taxon>Liparidae</taxon>
        <taxon>Liparis</taxon>
    </lineage>
</organism>
<protein>
    <submittedName>
        <fullName evidence="1">Uncharacterized protein</fullName>
    </submittedName>
</protein>
<dbReference type="EMBL" id="SRLO01000006">
    <property type="protein sequence ID" value="TNN88304.1"/>
    <property type="molecule type" value="Genomic_DNA"/>
</dbReference>
<sequence length="108" mass="11665">MKHMLSVHVPEPHQLERGLCWANPSGAFTTGDEPGVRRGPAARLDTSTESAAVSGATGDQLSACVPLLWDSWSYQSGPPEPRCVRLARSDHRGNNISLSLLRGTLLNF</sequence>
<comment type="caution">
    <text evidence="1">The sequence shown here is derived from an EMBL/GenBank/DDBJ whole genome shotgun (WGS) entry which is preliminary data.</text>
</comment>
<gene>
    <name evidence="1" type="ORF">EYF80_001520</name>
</gene>
<keyword evidence="2" id="KW-1185">Reference proteome</keyword>
<dbReference type="AlphaFoldDB" id="A0A4Z2JEP8"/>
<proteinExistence type="predicted"/>
<dbReference type="Proteomes" id="UP000314294">
    <property type="component" value="Unassembled WGS sequence"/>
</dbReference>
<evidence type="ECO:0000313" key="2">
    <source>
        <dbReference type="Proteomes" id="UP000314294"/>
    </source>
</evidence>
<accession>A0A4Z2JEP8</accession>
<name>A0A4Z2JEP8_9TELE</name>